<dbReference type="InterPro" id="IPR000914">
    <property type="entry name" value="SBP_5_dom"/>
</dbReference>
<feature type="signal peptide" evidence="5">
    <location>
        <begin position="1"/>
        <end position="27"/>
    </location>
</feature>
<evidence type="ECO:0000259" key="6">
    <source>
        <dbReference type="Pfam" id="PF00496"/>
    </source>
</evidence>
<dbReference type="Proteomes" id="UP000062160">
    <property type="component" value="Unassembled WGS sequence"/>
</dbReference>
<dbReference type="EMBL" id="DF977001">
    <property type="protein sequence ID" value="GAQ25141.1"/>
    <property type="molecule type" value="Genomic_DNA"/>
</dbReference>
<dbReference type="RefSeq" id="WP_059032552.1">
    <property type="nucleotide sequence ID" value="NZ_BSDN01000002.1"/>
</dbReference>
<dbReference type="PROSITE" id="PS51257">
    <property type="entry name" value="PROKAR_LIPOPROTEIN"/>
    <property type="match status" value="1"/>
</dbReference>
<dbReference type="PANTHER" id="PTHR30290:SF9">
    <property type="entry name" value="OLIGOPEPTIDE-BINDING PROTEIN APPA"/>
    <property type="match status" value="1"/>
</dbReference>
<keyword evidence="3" id="KW-0813">Transport</keyword>
<dbReference type="InterPro" id="IPR023765">
    <property type="entry name" value="SBP_5_CS"/>
</dbReference>
<dbReference type="InterPro" id="IPR039424">
    <property type="entry name" value="SBP_5"/>
</dbReference>
<comment type="similarity">
    <text evidence="2">Belongs to the bacterial solute-binding protein 5 family.</text>
</comment>
<dbReference type="PANTHER" id="PTHR30290">
    <property type="entry name" value="PERIPLASMIC BINDING COMPONENT OF ABC TRANSPORTER"/>
    <property type="match status" value="1"/>
</dbReference>
<dbReference type="GO" id="GO:0042597">
    <property type="term" value="C:periplasmic space"/>
    <property type="evidence" value="ECO:0007669"/>
    <property type="project" value="UniProtKB-ARBA"/>
</dbReference>
<dbReference type="GO" id="GO:1904680">
    <property type="term" value="F:peptide transmembrane transporter activity"/>
    <property type="evidence" value="ECO:0007669"/>
    <property type="project" value="TreeGrafter"/>
</dbReference>
<dbReference type="Gene3D" id="3.10.105.10">
    <property type="entry name" value="Dipeptide-binding Protein, Domain 3"/>
    <property type="match status" value="1"/>
</dbReference>
<keyword evidence="8" id="KW-1185">Reference proteome</keyword>
<dbReference type="CDD" id="cd08512">
    <property type="entry name" value="PBP2_NikA_DppA_OppA_like_7"/>
    <property type="match status" value="1"/>
</dbReference>
<evidence type="ECO:0000256" key="4">
    <source>
        <dbReference type="ARBA" id="ARBA00022729"/>
    </source>
</evidence>
<evidence type="ECO:0000313" key="8">
    <source>
        <dbReference type="Proteomes" id="UP000062160"/>
    </source>
</evidence>
<dbReference type="Gene3D" id="3.40.190.10">
    <property type="entry name" value="Periplasmic binding protein-like II"/>
    <property type="match status" value="1"/>
</dbReference>
<evidence type="ECO:0000313" key="7">
    <source>
        <dbReference type="EMBL" id="GAQ25141.1"/>
    </source>
</evidence>
<reference evidence="7" key="1">
    <citation type="journal article" date="2016" name="Genome Announc.">
        <title>Draft Genome Sequence of the Syntrophic Lactate-Degrading Bacterium Tepidanaerobacter syntrophicus JLT.</title>
        <authorList>
            <person name="Matsuura N."/>
            <person name="Ohashi A."/>
            <person name="Tourlousse D.M."/>
            <person name="Sekiguchi Y."/>
        </authorList>
    </citation>
    <scope>NUCLEOTIDE SEQUENCE [LARGE SCALE GENOMIC DNA]</scope>
    <source>
        <strain evidence="7">JL</strain>
    </source>
</reference>
<keyword evidence="4 5" id="KW-0732">Signal</keyword>
<proteinExistence type="inferred from homology"/>
<name>A0A0U9HE95_9FIRM</name>
<feature type="domain" description="Solute-binding protein family 5" evidence="6">
    <location>
        <begin position="92"/>
        <end position="458"/>
    </location>
</feature>
<dbReference type="OrthoDB" id="9796817at2"/>
<dbReference type="AlphaFoldDB" id="A0A0U9HE95"/>
<dbReference type="GO" id="GO:0015833">
    <property type="term" value="P:peptide transport"/>
    <property type="evidence" value="ECO:0007669"/>
    <property type="project" value="TreeGrafter"/>
</dbReference>
<dbReference type="Gene3D" id="3.90.76.10">
    <property type="entry name" value="Dipeptide-binding Protein, Domain 1"/>
    <property type="match status" value="1"/>
</dbReference>
<evidence type="ECO:0000256" key="2">
    <source>
        <dbReference type="ARBA" id="ARBA00005695"/>
    </source>
</evidence>
<evidence type="ECO:0000256" key="5">
    <source>
        <dbReference type="SAM" id="SignalP"/>
    </source>
</evidence>
<dbReference type="Pfam" id="PF00496">
    <property type="entry name" value="SBP_bac_5"/>
    <property type="match status" value="1"/>
</dbReference>
<dbReference type="PROSITE" id="PS01040">
    <property type="entry name" value="SBP_BACTERIAL_5"/>
    <property type="match status" value="1"/>
</dbReference>
<dbReference type="SUPFAM" id="SSF53850">
    <property type="entry name" value="Periplasmic binding protein-like II"/>
    <property type="match status" value="1"/>
</dbReference>
<evidence type="ECO:0000256" key="1">
    <source>
        <dbReference type="ARBA" id="ARBA00004193"/>
    </source>
</evidence>
<protein>
    <submittedName>
        <fullName evidence="7">Peptide/nickel transport system substrate-binding protein</fullName>
    </submittedName>
</protein>
<dbReference type="InterPro" id="IPR030678">
    <property type="entry name" value="Peptide/Ni-bd"/>
</dbReference>
<comment type="subcellular location">
    <subcellularLocation>
        <location evidence="1">Cell membrane</location>
        <topology evidence="1">Lipid-anchor</topology>
    </subcellularLocation>
</comment>
<dbReference type="PIRSF" id="PIRSF002741">
    <property type="entry name" value="MppA"/>
    <property type="match status" value="1"/>
</dbReference>
<organism evidence="7">
    <name type="scientific">Tepidanaerobacter syntrophicus</name>
    <dbReference type="NCBI Taxonomy" id="224999"/>
    <lineage>
        <taxon>Bacteria</taxon>
        <taxon>Bacillati</taxon>
        <taxon>Bacillota</taxon>
        <taxon>Clostridia</taxon>
        <taxon>Thermosediminibacterales</taxon>
        <taxon>Tepidanaerobacteraceae</taxon>
        <taxon>Tepidanaerobacter</taxon>
    </lineage>
</organism>
<sequence length="539" mass="61134">MKKVRQFLVLLLILILCVSLVAGCAQSANKAPTNSKNTQENQTKVKNPDTMVVAYNDQPTTLDPHIAYDPESLQAISQVYEGLVTYKGGTNEVVPQLAERWETSSDGKVWTFYLKKNIKFTDGAPFNADAVKTSFERLLKINQGPAWMFDMIKSIDVVDEYTVRFNLEYAFVPFIHALANPSGPMIISPKAIKEHEENGDLAQNWLRQNMVGTGPYMLESWNMGQDFTLVKNPDYWGGWEGKHVSKVVYKVVQESSSQRLMLESGDADFANAIPRDVIEDLSKNPDITVQVDSTVNLLNLFFNNQRGALKDKRVRQAMAYGFSYDDCIKGVFNNLGKRMQGPLPPGMWAHDSTIKPYEKDVEKAKKLLEEAGYPGGKGLKFTIMVETGSEDYKKVAELFQSDMKELGIDISIQVLAWATIKDMLASAETAPDMFISGFYPDYLDPDNVLYALYSSRTIGSINESFYTNPQVDQLLEEARRSTDLAHREELYKRAQQIINDDCPAIFILVRDNITTMRSWVKGFVFHPILVNRYYFMYKE</sequence>
<dbReference type="GO" id="GO:0043190">
    <property type="term" value="C:ATP-binding cassette (ABC) transporter complex"/>
    <property type="evidence" value="ECO:0007669"/>
    <property type="project" value="InterPro"/>
</dbReference>
<evidence type="ECO:0000256" key="3">
    <source>
        <dbReference type="ARBA" id="ARBA00022448"/>
    </source>
</evidence>
<dbReference type="STRING" id="224999.GCA_001485475_01156"/>
<feature type="chain" id="PRO_5006864877" evidence="5">
    <location>
        <begin position="28"/>
        <end position="539"/>
    </location>
</feature>
<gene>
    <name evidence="7" type="ORF">TSYNT_7159</name>
</gene>
<accession>A0A0U9HE95</accession>